<dbReference type="SUPFAM" id="SSF57903">
    <property type="entry name" value="FYVE/PHD zinc finger"/>
    <property type="match status" value="1"/>
</dbReference>
<evidence type="ECO:0000256" key="9">
    <source>
        <dbReference type="SAM" id="MobiDB-lite"/>
    </source>
</evidence>
<feature type="region of interest" description="Disordered" evidence="9">
    <location>
        <begin position="1"/>
        <end position="42"/>
    </location>
</feature>
<dbReference type="PANTHER" id="PTHR12673">
    <property type="entry name" value="FACIOGENITAL DYSPLASIA PROTEIN"/>
    <property type="match status" value="1"/>
</dbReference>
<feature type="region of interest" description="Disordered" evidence="9">
    <location>
        <begin position="423"/>
        <end position="474"/>
    </location>
</feature>
<evidence type="ECO:0000313" key="13">
    <source>
        <dbReference type="EMBL" id="KAL0955221.1"/>
    </source>
</evidence>
<dbReference type="SUPFAM" id="SSF48065">
    <property type="entry name" value="DBL homology domain (DH-domain)"/>
    <property type="match status" value="1"/>
</dbReference>
<organism evidence="13 14">
    <name type="scientific">Hohenbuehelia grisea</name>
    <dbReference type="NCBI Taxonomy" id="104357"/>
    <lineage>
        <taxon>Eukaryota</taxon>
        <taxon>Fungi</taxon>
        <taxon>Dikarya</taxon>
        <taxon>Basidiomycota</taxon>
        <taxon>Agaricomycotina</taxon>
        <taxon>Agaricomycetes</taxon>
        <taxon>Agaricomycetidae</taxon>
        <taxon>Agaricales</taxon>
        <taxon>Pleurotineae</taxon>
        <taxon>Pleurotaceae</taxon>
        <taxon>Hohenbuehelia</taxon>
    </lineage>
</organism>
<evidence type="ECO:0000256" key="7">
    <source>
        <dbReference type="ARBA" id="ARBA00023212"/>
    </source>
</evidence>
<evidence type="ECO:0000313" key="14">
    <source>
        <dbReference type="Proteomes" id="UP001556367"/>
    </source>
</evidence>
<evidence type="ECO:0000256" key="5">
    <source>
        <dbReference type="ARBA" id="ARBA00022771"/>
    </source>
</evidence>
<feature type="compositionally biased region" description="Basic residues" evidence="9">
    <location>
        <begin position="607"/>
        <end position="618"/>
    </location>
</feature>
<evidence type="ECO:0000256" key="4">
    <source>
        <dbReference type="ARBA" id="ARBA00022723"/>
    </source>
</evidence>
<evidence type="ECO:0000256" key="1">
    <source>
        <dbReference type="ARBA" id="ARBA00004245"/>
    </source>
</evidence>
<evidence type="ECO:0000259" key="10">
    <source>
        <dbReference type="PROSITE" id="PS50003"/>
    </source>
</evidence>
<keyword evidence="2" id="KW-0963">Cytoplasm</keyword>
<keyword evidence="3" id="KW-0344">Guanine-nucleotide releasing factor</keyword>
<dbReference type="PROSITE" id="PS50178">
    <property type="entry name" value="ZF_FYVE"/>
    <property type="match status" value="1"/>
</dbReference>
<dbReference type="Pfam" id="PF01363">
    <property type="entry name" value="FYVE"/>
    <property type="match status" value="1"/>
</dbReference>
<name>A0ABR3JI14_9AGAR</name>
<feature type="region of interest" description="Disordered" evidence="9">
    <location>
        <begin position="65"/>
        <end position="120"/>
    </location>
</feature>
<feature type="domain" description="DH" evidence="11">
    <location>
        <begin position="127"/>
        <end position="338"/>
    </location>
</feature>
<gene>
    <name evidence="13" type="ORF">HGRIS_004123</name>
</gene>
<keyword evidence="4" id="KW-0479">Metal-binding</keyword>
<dbReference type="PANTHER" id="PTHR12673:SF270">
    <property type="entry name" value="FYVE-TYPE DOMAIN-CONTAINING PROTEIN"/>
    <property type="match status" value="1"/>
</dbReference>
<feature type="domain" description="PH" evidence="10">
    <location>
        <begin position="368"/>
        <end position="558"/>
    </location>
</feature>
<dbReference type="EMBL" id="JASNQZ010000007">
    <property type="protein sequence ID" value="KAL0955221.1"/>
    <property type="molecule type" value="Genomic_DNA"/>
</dbReference>
<dbReference type="PROSITE" id="PS50003">
    <property type="entry name" value="PH_DOMAIN"/>
    <property type="match status" value="1"/>
</dbReference>
<evidence type="ECO:0000256" key="8">
    <source>
        <dbReference type="PROSITE-ProRule" id="PRU00091"/>
    </source>
</evidence>
<keyword evidence="5 8" id="KW-0863">Zinc-finger</keyword>
<reference evidence="14" key="1">
    <citation type="submission" date="2024-06" db="EMBL/GenBank/DDBJ databases">
        <title>Multi-omics analyses provide insights into the biosynthesis of the anticancer antibiotic pleurotin in Hohenbuehelia grisea.</title>
        <authorList>
            <person name="Weaver J.A."/>
            <person name="Alberti F."/>
        </authorList>
    </citation>
    <scope>NUCLEOTIDE SEQUENCE [LARGE SCALE GENOMIC DNA]</scope>
    <source>
        <strain evidence="14">T-177</strain>
    </source>
</reference>
<keyword evidence="6" id="KW-0862">Zinc</keyword>
<dbReference type="Pfam" id="PF00621">
    <property type="entry name" value="RhoGEF"/>
    <property type="match status" value="1"/>
</dbReference>
<dbReference type="InterPro" id="IPR051092">
    <property type="entry name" value="FYVE_RhoGEF_PH"/>
</dbReference>
<feature type="domain" description="FYVE-type" evidence="12">
    <location>
        <begin position="639"/>
        <end position="702"/>
    </location>
</feature>
<protein>
    <submittedName>
        <fullName evidence="13">Uncharacterized protein</fullName>
    </submittedName>
</protein>
<feature type="compositionally biased region" description="Low complexity" evidence="9">
    <location>
        <begin position="904"/>
        <end position="917"/>
    </location>
</feature>
<sequence length="975" mass="107657">MSHMEHALAVEPPVSSVNFPSSDSADKVASPTAYTRPPYLPFRRISLPSAPSIMHRDSVYSVASFDSLPEEDRPQPSPPPPSAFPGAPRTSNGQQRLKRRPMSVDGLKRPRRREVQSRVVDEAQETKRRKIIDEFYETERAYVDGLELIYTHFLTPIIESLDTPEPLLDRASLTAIFSNFIDIWNLHRSFLSALTSLLTSSVTSPSSSSVTLLSSSPPPLSPILLSHFPYLSLYTPFVTAFPSTVATLNNLASPTTGTAPNASYNPVFASFIASREADPRCGKLKLRDWLLTIVQRCPRYLLLLKDLIGSTDPEDAEHAQLTAAHNLVSKITLSLNTSLHTHAQTLALLALQRATPNLPFQLIAPGRTLLKRGRLFQVERSSYPREREFLLFSDCLVWLAAEESDRPWRVAWNGFAAPNVVSSQFSRPPMSRTRSKSEAELSSVHARDAVASTAARESQIPPPSPSRAAPRSALTKPYAHPIPSVIKRQPSAAGGAEERWVYKGHTNLVDLEIIVSPLHEDDEERRFEVLSPGGSFVLYAAGEQERDQWTSSIRQAKSQMLVSLNVTHPHSTLTSSASTAHVRHSLQALPFPPSDERIATIRGNSLGRKKGSKFKDKKSKPTERRGKVEHWVPAIWIPDEKTEGCMRCTKPFGWRRRRHHCRLCGRCVCAACSERTFFISDPKAKEATKPARACNACYETVFPLLDPPDEREELASPLTDTMNTLSAIPLLVSLQPEQPPPTPHALMAIDQHPRRPSHDESAGSDSPTTPVDRHRLRVRTQSRPRSYHQILEDFQHHQNASADDDNTPGYSPVSLIRGDGEDTQLAPVHEGSESSSGGRHCPIDLTSSSPPTPPTTHLVPRRHEDTVRRHARFSMPAVALQTTNVTTHTQPDDGGDAGLLESTASSAGAGAAAPRSRPGMRARRFSLVLGSRPHTSDGRRSSETFSQDDDAKGRTELGRSLAAGKLSELLGRRRP</sequence>
<dbReference type="InterPro" id="IPR000219">
    <property type="entry name" value="DH_dom"/>
</dbReference>
<feature type="region of interest" description="Disordered" evidence="9">
    <location>
        <begin position="602"/>
        <end position="625"/>
    </location>
</feature>
<dbReference type="Gene3D" id="2.30.29.30">
    <property type="entry name" value="Pleckstrin-homology domain (PH domain)/Phosphotyrosine-binding domain (PTB)"/>
    <property type="match status" value="1"/>
</dbReference>
<keyword evidence="14" id="KW-1185">Reference proteome</keyword>
<feature type="compositionally biased region" description="Polar residues" evidence="9">
    <location>
        <begin position="880"/>
        <end position="889"/>
    </location>
</feature>
<accession>A0ABR3JI14</accession>
<evidence type="ECO:0000256" key="2">
    <source>
        <dbReference type="ARBA" id="ARBA00022490"/>
    </source>
</evidence>
<dbReference type="CDD" id="cd00160">
    <property type="entry name" value="RhoGEF"/>
    <property type="match status" value="1"/>
</dbReference>
<dbReference type="InterPro" id="IPR013083">
    <property type="entry name" value="Znf_RING/FYVE/PHD"/>
</dbReference>
<comment type="subcellular location">
    <subcellularLocation>
        <location evidence="1">Cytoplasm</location>
        <location evidence="1">Cytoskeleton</location>
    </subcellularLocation>
</comment>
<dbReference type="Proteomes" id="UP001556367">
    <property type="component" value="Unassembled WGS sequence"/>
</dbReference>
<feature type="region of interest" description="Disordered" evidence="9">
    <location>
        <begin position="734"/>
        <end position="784"/>
    </location>
</feature>
<dbReference type="InterPro" id="IPR011993">
    <property type="entry name" value="PH-like_dom_sf"/>
</dbReference>
<dbReference type="InterPro" id="IPR001849">
    <property type="entry name" value="PH_domain"/>
</dbReference>
<evidence type="ECO:0000259" key="12">
    <source>
        <dbReference type="PROSITE" id="PS50178"/>
    </source>
</evidence>
<dbReference type="SMART" id="SM00233">
    <property type="entry name" value="PH"/>
    <property type="match status" value="1"/>
</dbReference>
<proteinExistence type="predicted"/>
<feature type="compositionally biased region" description="Basic residues" evidence="9">
    <location>
        <begin position="774"/>
        <end position="784"/>
    </location>
</feature>
<dbReference type="InterPro" id="IPR011011">
    <property type="entry name" value="Znf_FYVE_PHD"/>
</dbReference>
<feature type="region of interest" description="Disordered" evidence="9">
    <location>
        <begin position="797"/>
        <end position="975"/>
    </location>
</feature>
<evidence type="ECO:0000256" key="3">
    <source>
        <dbReference type="ARBA" id="ARBA00022658"/>
    </source>
</evidence>
<dbReference type="Gene3D" id="3.30.40.10">
    <property type="entry name" value="Zinc/RING finger domain, C3HC4 (zinc finger)"/>
    <property type="match status" value="1"/>
</dbReference>
<dbReference type="PROSITE" id="PS50010">
    <property type="entry name" value="DH_2"/>
    <property type="match status" value="1"/>
</dbReference>
<evidence type="ECO:0000256" key="6">
    <source>
        <dbReference type="ARBA" id="ARBA00022833"/>
    </source>
</evidence>
<dbReference type="Gene3D" id="1.20.900.10">
    <property type="entry name" value="Dbl homology (DH) domain"/>
    <property type="match status" value="1"/>
</dbReference>
<dbReference type="SUPFAM" id="SSF50729">
    <property type="entry name" value="PH domain-like"/>
    <property type="match status" value="1"/>
</dbReference>
<dbReference type="InterPro" id="IPR017455">
    <property type="entry name" value="Znf_FYVE-rel"/>
</dbReference>
<evidence type="ECO:0000259" key="11">
    <source>
        <dbReference type="PROSITE" id="PS50010"/>
    </source>
</evidence>
<dbReference type="SMART" id="SM00064">
    <property type="entry name" value="FYVE"/>
    <property type="match status" value="1"/>
</dbReference>
<comment type="caution">
    <text evidence="13">The sequence shown here is derived from an EMBL/GenBank/DDBJ whole genome shotgun (WGS) entry which is preliminary data.</text>
</comment>
<dbReference type="SMART" id="SM00325">
    <property type="entry name" value="RhoGEF"/>
    <property type="match status" value="1"/>
</dbReference>
<feature type="compositionally biased region" description="Basic and acidic residues" evidence="9">
    <location>
        <begin position="751"/>
        <end position="761"/>
    </location>
</feature>
<keyword evidence="7" id="KW-0206">Cytoskeleton</keyword>
<dbReference type="InterPro" id="IPR000306">
    <property type="entry name" value="Znf_FYVE"/>
</dbReference>
<dbReference type="InterPro" id="IPR035899">
    <property type="entry name" value="DBL_dom_sf"/>
</dbReference>